<keyword evidence="2" id="KW-1185">Reference proteome</keyword>
<proteinExistence type="predicted"/>
<accession>M5UAR2</accession>
<sequence length="72" mass="8113">MNSRRLVAMRGLVGSVLVVGLFIESRGRLIAFRAIGVCCRSDEITGANARRLKDCEIWRGGFLYWIWQSSGH</sequence>
<reference evidence="1 2" key="1">
    <citation type="journal article" date="2013" name="Mar. Genomics">
        <title>Expression of sulfatases in Rhodopirellula baltica and the diversity of sulfatases in the genus Rhodopirellula.</title>
        <authorList>
            <person name="Wegner C.E."/>
            <person name="Richter-Heitmann T."/>
            <person name="Klindworth A."/>
            <person name="Klockow C."/>
            <person name="Richter M."/>
            <person name="Achstetter T."/>
            <person name="Glockner F.O."/>
            <person name="Harder J."/>
        </authorList>
    </citation>
    <scope>NUCLEOTIDE SEQUENCE [LARGE SCALE GENOMIC DNA]</scope>
    <source>
        <strain evidence="1 2">SM41</strain>
    </source>
</reference>
<protein>
    <submittedName>
        <fullName evidence="1">Uncharacterized protein</fullName>
    </submittedName>
</protein>
<evidence type="ECO:0000313" key="2">
    <source>
        <dbReference type="Proteomes" id="UP000011885"/>
    </source>
</evidence>
<comment type="caution">
    <text evidence="1">The sequence shown here is derived from an EMBL/GenBank/DDBJ whole genome shotgun (WGS) entry which is preliminary data.</text>
</comment>
<evidence type="ECO:0000313" key="1">
    <source>
        <dbReference type="EMBL" id="EMI54931.1"/>
    </source>
</evidence>
<dbReference type="Proteomes" id="UP000011885">
    <property type="component" value="Unassembled WGS sequence"/>
</dbReference>
<dbReference type="EMBL" id="ANOH01000247">
    <property type="protein sequence ID" value="EMI54931.1"/>
    <property type="molecule type" value="Genomic_DNA"/>
</dbReference>
<organism evidence="1 2">
    <name type="scientific">Rhodopirellula sallentina SM41</name>
    <dbReference type="NCBI Taxonomy" id="1263870"/>
    <lineage>
        <taxon>Bacteria</taxon>
        <taxon>Pseudomonadati</taxon>
        <taxon>Planctomycetota</taxon>
        <taxon>Planctomycetia</taxon>
        <taxon>Pirellulales</taxon>
        <taxon>Pirellulaceae</taxon>
        <taxon>Rhodopirellula</taxon>
    </lineage>
</organism>
<name>M5UAR2_9BACT</name>
<gene>
    <name evidence="1" type="ORF">RSSM_03635</name>
</gene>
<dbReference type="AlphaFoldDB" id="M5UAR2"/>